<organism evidence="2 3">
    <name type="scientific">Marinobacter litoralis</name>
    <dbReference type="NCBI Taxonomy" id="187981"/>
    <lineage>
        <taxon>Bacteria</taxon>
        <taxon>Pseudomonadati</taxon>
        <taxon>Pseudomonadota</taxon>
        <taxon>Gammaproteobacteria</taxon>
        <taxon>Pseudomonadales</taxon>
        <taxon>Marinobacteraceae</taxon>
        <taxon>Marinobacter</taxon>
    </lineage>
</organism>
<keyword evidence="3" id="KW-1185">Reference proteome</keyword>
<name>A0A3M2RG45_9GAMM</name>
<dbReference type="Proteomes" id="UP000265903">
    <property type="component" value="Unassembled WGS sequence"/>
</dbReference>
<protein>
    <submittedName>
        <fullName evidence="2">Uncharacterized protein</fullName>
    </submittedName>
</protein>
<keyword evidence="1" id="KW-0472">Membrane</keyword>
<keyword evidence="1" id="KW-0812">Transmembrane</keyword>
<evidence type="ECO:0000313" key="2">
    <source>
        <dbReference type="EMBL" id="RMJ04208.1"/>
    </source>
</evidence>
<proteinExistence type="predicted"/>
<accession>A0A3M2RG45</accession>
<reference evidence="2 3" key="1">
    <citation type="submission" date="2018-08" db="EMBL/GenBank/DDBJ databases">
        <title>Whole Genome Sequence of the Moderate Halophilic Marine Bacterium Marinobacter litoralis Sw-45.</title>
        <authorList>
            <person name="Musa H."/>
        </authorList>
    </citation>
    <scope>NUCLEOTIDE SEQUENCE [LARGE SCALE GENOMIC DNA]</scope>
    <source>
        <strain evidence="2 3">Sw-45</strain>
    </source>
</reference>
<sequence>MKAFCLIIAYLVAVTFPLILSASVGGPPRQFHKELASGLGILAFSMVLMEFILSGRYLRFTCWCPFCRMHGPGA</sequence>
<dbReference type="AlphaFoldDB" id="A0A3M2RG45"/>
<dbReference type="RefSeq" id="WP_114334304.1">
    <property type="nucleotide sequence ID" value="NZ_QMDL01000002.1"/>
</dbReference>
<keyword evidence="1" id="KW-1133">Transmembrane helix</keyword>
<dbReference type="EMBL" id="QMDL01000002">
    <property type="protein sequence ID" value="RMJ04208.1"/>
    <property type="molecule type" value="Genomic_DNA"/>
</dbReference>
<evidence type="ECO:0000256" key="1">
    <source>
        <dbReference type="SAM" id="Phobius"/>
    </source>
</evidence>
<evidence type="ECO:0000313" key="3">
    <source>
        <dbReference type="Proteomes" id="UP000265903"/>
    </source>
</evidence>
<gene>
    <name evidence="2" type="ORF">DOQ08_01528</name>
</gene>
<feature type="transmembrane region" description="Helical" evidence="1">
    <location>
        <begin position="37"/>
        <end position="58"/>
    </location>
</feature>
<comment type="caution">
    <text evidence="2">The sequence shown here is derived from an EMBL/GenBank/DDBJ whole genome shotgun (WGS) entry which is preliminary data.</text>
</comment>